<evidence type="ECO:0000313" key="1">
    <source>
        <dbReference type="EMBL" id="TKR95502.1"/>
    </source>
</evidence>
<organism evidence="1 2">
    <name type="scientific">Steinernema carpocapsae</name>
    <name type="common">Entomopathogenic nematode</name>
    <dbReference type="NCBI Taxonomy" id="34508"/>
    <lineage>
        <taxon>Eukaryota</taxon>
        <taxon>Metazoa</taxon>
        <taxon>Ecdysozoa</taxon>
        <taxon>Nematoda</taxon>
        <taxon>Chromadorea</taxon>
        <taxon>Rhabditida</taxon>
        <taxon>Tylenchina</taxon>
        <taxon>Panagrolaimomorpha</taxon>
        <taxon>Strongyloidoidea</taxon>
        <taxon>Steinernematidae</taxon>
        <taxon>Steinernema</taxon>
    </lineage>
</organism>
<evidence type="ECO:0000313" key="2">
    <source>
        <dbReference type="Proteomes" id="UP000298663"/>
    </source>
</evidence>
<comment type="caution">
    <text evidence="1">The sequence shown here is derived from an EMBL/GenBank/DDBJ whole genome shotgun (WGS) entry which is preliminary data.</text>
</comment>
<dbReference type="EMBL" id="AZBU02000002">
    <property type="protein sequence ID" value="TKR95502.1"/>
    <property type="molecule type" value="Genomic_DNA"/>
</dbReference>
<sequence length="66" mass="7628">MCDFMNKIVQSWKQKRSKLSQHLELNGACISLVLQERENTSESWNYDDSGFFAQKSINVCTDLHSS</sequence>
<gene>
    <name evidence="1" type="ORF">L596_009666</name>
</gene>
<dbReference type="AlphaFoldDB" id="A0A4U5PG09"/>
<dbReference type="Proteomes" id="UP000298663">
    <property type="component" value="Unassembled WGS sequence"/>
</dbReference>
<keyword evidence="2" id="KW-1185">Reference proteome</keyword>
<name>A0A4U5PG09_STECR</name>
<protein>
    <submittedName>
        <fullName evidence="1">Uncharacterized protein</fullName>
    </submittedName>
</protein>
<reference evidence="1 2" key="1">
    <citation type="journal article" date="2015" name="Genome Biol.">
        <title>Comparative genomics of Steinernema reveals deeply conserved gene regulatory networks.</title>
        <authorList>
            <person name="Dillman A.R."/>
            <person name="Macchietto M."/>
            <person name="Porter C.F."/>
            <person name="Rogers A."/>
            <person name="Williams B."/>
            <person name="Antoshechkin I."/>
            <person name="Lee M.M."/>
            <person name="Goodwin Z."/>
            <person name="Lu X."/>
            <person name="Lewis E.E."/>
            <person name="Goodrich-Blair H."/>
            <person name="Stock S.P."/>
            <person name="Adams B.J."/>
            <person name="Sternberg P.W."/>
            <person name="Mortazavi A."/>
        </authorList>
    </citation>
    <scope>NUCLEOTIDE SEQUENCE [LARGE SCALE GENOMIC DNA]</scope>
    <source>
        <strain evidence="1 2">ALL</strain>
    </source>
</reference>
<reference evidence="1 2" key="2">
    <citation type="journal article" date="2019" name="G3 (Bethesda)">
        <title>Hybrid Assembly of the Genome of the Entomopathogenic Nematode Steinernema carpocapsae Identifies the X-Chromosome.</title>
        <authorList>
            <person name="Serra L."/>
            <person name="Macchietto M."/>
            <person name="Macias-Munoz A."/>
            <person name="McGill C.J."/>
            <person name="Rodriguez I.M."/>
            <person name="Rodriguez B."/>
            <person name="Murad R."/>
            <person name="Mortazavi A."/>
        </authorList>
    </citation>
    <scope>NUCLEOTIDE SEQUENCE [LARGE SCALE GENOMIC DNA]</scope>
    <source>
        <strain evidence="1 2">ALL</strain>
    </source>
</reference>
<proteinExistence type="predicted"/>
<accession>A0A4U5PG09</accession>